<dbReference type="GO" id="GO:0010411">
    <property type="term" value="P:xyloglucan metabolic process"/>
    <property type="evidence" value="ECO:0007669"/>
    <property type="project" value="TreeGrafter"/>
</dbReference>
<dbReference type="RefSeq" id="WP_157032809.1">
    <property type="nucleotide sequence ID" value="NZ_BBWU01000021.1"/>
</dbReference>
<dbReference type="STRING" id="1219043.SCH01S_21_00430"/>
<dbReference type="Gene3D" id="2.60.40.4070">
    <property type="match status" value="1"/>
</dbReference>
<evidence type="ECO:0008006" key="5">
    <source>
        <dbReference type="Google" id="ProtNLM"/>
    </source>
</evidence>
<dbReference type="InterPro" id="IPR052025">
    <property type="entry name" value="Xyloglucanase_GH74"/>
</dbReference>
<gene>
    <name evidence="3" type="ORF">SCH01S_21_00430</name>
</gene>
<dbReference type="EMBL" id="BBWU01000021">
    <property type="protein sequence ID" value="GAO38856.1"/>
    <property type="molecule type" value="Genomic_DNA"/>
</dbReference>
<evidence type="ECO:0000256" key="2">
    <source>
        <dbReference type="SAM" id="SignalP"/>
    </source>
</evidence>
<dbReference type="PANTHER" id="PTHR43739">
    <property type="entry name" value="XYLOGLUCANASE (EUROFUNG)"/>
    <property type="match status" value="1"/>
</dbReference>
<dbReference type="InterPro" id="IPR015943">
    <property type="entry name" value="WD40/YVTN_repeat-like_dom_sf"/>
</dbReference>
<dbReference type="CDD" id="cd15482">
    <property type="entry name" value="Sialidase_non-viral"/>
    <property type="match status" value="2"/>
</dbReference>
<accession>A0A0E9MN43</accession>
<dbReference type="AlphaFoldDB" id="A0A0E9MN43"/>
<reference evidence="3 4" key="1">
    <citation type="submission" date="2015-04" db="EMBL/GenBank/DDBJ databases">
        <title>Whole genome shotgun sequence of Sphingomonas changbaiensis NBRC 104936.</title>
        <authorList>
            <person name="Katano-Makiyama Y."/>
            <person name="Hosoyama A."/>
            <person name="Hashimoto M."/>
            <person name="Noguchi M."/>
            <person name="Tsuchikane K."/>
            <person name="Ohji S."/>
            <person name="Yamazoe A."/>
            <person name="Ichikawa N."/>
            <person name="Kimura A."/>
            <person name="Fujita N."/>
        </authorList>
    </citation>
    <scope>NUCLEOTIDE SEQUENCE [LARGE SCALE GENOMIC DNA]</scope>
    <source>
        <strain evidence="3 4">NBRC 104936</strain>
    </source>
</reference>
<dbReference type="SUPFAM" id="SSF50939">
    <property type="entry name" value="Sialidases"/>
    <property type="match status" value="1"/>
</dbReference>
<feature type="region of interest" description="Disordered" evidence="1">
    <location>
        <begin position="1047"/>
        <end position="1080"/>
    </location>
</feature>
<dbReference type="InterPro" id="IPR036278">
    <property type="entry name" value="Sialidase_sf"/>
</dbReference>
<dbReference type="Gene3D" id="2.130.10.10">
    <property type="entry name" value="YVTN repeat-like/Quinoprotein amine dehydrogenase"/>
    <property type="match status" value="3"/>
</dbReference>
<keyword evidence="2" id="KW-0732">Signal</keyword>
<evidence type="ECO:0000313" key="4">
    <source>
        <dbReference type="Proteomes" id="UP000033202"/>
    </source>
</evidence>
<dbReference type="OrthoDB" id="9764804at2"/>
<comment type="caution">
    <text evidence="3">The sequence shown here is derived from an EMBL/GenBank/DDBJ whole genome shotgun (WGS) entry which is preliminary data.</text>
</comment>
<feature type="chain" id="PRO_5002429524" description="Sortilin N-terminal domain-containing protein" evidence="2">
    <location>
        <begin position="24"/>
        <end position="1080"/>
    </location>
</feature>
<feature type="signal peptide" evidence="2">
    <location>
        <begin position="1"/>
        <end position="23"/>
    </location>
</feature>
<keyword evidence="4" id="KW-1185">Reference proteome</keyword>
<sequence>MQMNWVRISTSMLAIVGAAAAHAQEAPDSNAFGFHFAGPAHGNRVASVAGIPGDKTTYYAGAASGGIWKSTDGGNKWDPIFDKQSVAAIGALAVSPVNHNVVWAGTGEAWAIRDMDVMGDGVYRSTDGGKTWAHVGLKGTGRIAHMIASPTNADEVWVCAAGRLTGPQQERGVFHTTDGGKTWTRSLFVDPNTGCSGLSMDAKDPNTLVAGTWQVVMHTWGEFSGGPGSGVFITHDGGKSWKRVVGHGMPTKPVGKVDVAIAPTDSKRIYALMEAPGQGALWRSDDGGENWRVMTWDRTLIGRAGYYIKIAVSPGDENKVYVASSNYHVSTDGGKNFEIERWGGDNHDIWLDPKDPEHFAITYDGGVDVTTVGGRGWNKTDLPIGQIYHVAVDDQIPYNFYGNMQDNSTMRGPSVPLGSTSWGIGSGAGWEHGMGGCESGWTVPDPSDPNIVWATCYGNEVTRWDGKTKLARSVSPWLHILSSAPNDTKYRCHWTAPLAIDPFDPKSVYYGCQVIFKTTDAGESWKVISPDLSTQDPSRLVSSGGLTGDNLGQFYGEVVYAIAPSKKQRGLIWAGTDDGKLWYTTDGGGRWIDVTRNITGLPAWGTITSIEPSTFDANTAYISVDFHINDDRDPYIYRTRDMGKTWTRIDGDLPRGELAYVRNVSEDPNAKGLLFAGTGNALYYSLDDGGHWTHLREGLPPSPVTWTVVQPRFHDLVVSTWGRGFYILPDITPLEQMSADLAAGKASPDVRLFDPRPTYRLSRNQAVYINYSLKSAPAKEVKAEILDADGAVIRTLDQKGKAGLNRIVWDMRYPQLDNVRLRTTPPQNPFIWDEPRFKKNRAYRTVTQWGLPTRQSGPIVPPGHYQVRLTVDGQTQTAPLEIMLDPNSPGTVEDLAATTKLGLRIRDDVKQTSDIVNSIEWLRRQLEDMQPQLTGKNAGLKKAVDQMDQKLQTVEYRLFNKDMAPSDDKYYLSAYKVYFNLLWMYAEVNGHVLDVWGSAEQRPTQTAPQMIDMLEGELKSGAADYASLMAKDLPAFNRMLEAKGLPALTTTPPAVSEEQLDRDDEADAAQSESEGEGGDG</sequence>
<evidence type="ECO:0000313" key="3">
    <source>
        <dbReference type="EMBL" id="GAO38856.1"/>
    </source>
</evidence>
<dbReference type="PANTHER" id="PTHR43739:SF5">
    <property type="entry name" value="EXO-ALPHA-SIALIDASE"/>
    <property type="match status" value="1"/>
</dbReference>
<proteinExistence type="predicted"/>
<organism evidence="3 4">
    <name type="scientific">Sphingomonas changbaiensis NBRC 104936</name>
    <dbReference type="NCBI Taxonomy" id="1219043"/>
    <lineage>
        <taxon>Bacteria</taxon>
        <taxon>Pseudomonadati</taxon>
        <taxon>Pseudomonadota</taxon>
        <taxon>Alphaproteobacteria</taxon>
        <taxon>Sphingomonadales</taxon>
        <taxon>Sphingomonadaceae</taxon>
        <taxon>Sphingomonas</taxon>
    </lineage>
</organism>
<dbReference type="SUPFAM" id="SSF110296">
    <property type="entry name" value="Oligoxyloglucan reducing end-specific cellobiohydrolase"/>
    <property type="match status" value="1"/>
</dbReference>
<dbReference type="Proteomes" id="UP000033202">
    <property type="component" value="Unassembled WGS sequence"/>
</dbReference>
<evidence type="ECO:0000256" key="1">
    <source>
        <dbReference type="SAM" id="MobiDB-lite"/>
    </source>
</evidence>
<feature type="compositionally biased region" description="Acidic residues" evidence="1">
    <location>
        <begin position="1058"/>
        <end position="1080"/>
    </location>
</feature>
<protein>
    <recommendedName>
        <fullName evidence="5">Sortilin N-terminal domain-containing protein</fullName>
    </recommendedName>
</protein>
<name>A0A0E9MN43_9SPHN</name>